<protein>
    <recommendedName>
        <fullName evidence="2">DUF7847 domain-containing protein</fullName>
    </recommendedName>
</protein>
<feature type="transmembrane region" description="Helical" evidence="1">
    <location>
        <begin position="160"/>
        <end position="180"/>
    </location>
</feature>
<dbReference type="Pfam" id="PF25231">
    <property type="entry name" value="DUF7847"/>
    <property type="match status" value="1"/>
</dbReference>
<reference evidence="4" key="1">
    <citation type="submission" date="2023-07" db="EMBL/GenBank/DDBJ databases">
        <title>draft genome sequence of fig (Ficus carica).</title>
        <authorList>
            <person name="Takahashi T."/>
            <person name="Nishimura K."/>
        </authorList>
    </citation>
    <scope>NUCLEOTIDE SEQUENCE</scope>
</reference>
<name>A0AA88CNB6_FICCA</name>
<dbReference type="PANTHER" id="PTHR33133">
    <property type="entry name" value="OS08G0107100 PROTEIN-RELATED"/>
    <property type="match status" value="1"/>
</dbReference>
<feature type="transmembrane region" description="Helical" evidence="1">
    <location>
        <begin position="67"/>
        <end position="95"/>
    </location>
</feature>
<keyword evidence="1" id="KW-1133">Transmembrane helix</keyword>
<keyword evidence="1" id="KW-0472">Membrane</keyword>
<dbReference type="AlphaFoldDB" id="A0AA88CNB6"/>
<feature type="transmembrane region" description="Helical" evidence="1">
    <location>
        <begin position="27"/>
        <end position="46"/>
    </location>
</feature>
<feature type="domain" description="DUF7847" evidence="2">
    <location>
        <begin position="10"/>
        <end position="228"/>
    </location>
</feature>
<evidence type="ECO:0000256" key="1">
    <source>
        <dbReference type="SAM" id="Phobius"/>
    </source>
</evidence>
<organism evidence="4 5">
    <name type="scientific">Ficus carica</name>
    <name type="common">Common fig</name>
    <dbReference type="NCBI Taxonomy" id="3494"/>
    <lineage>
        <taxon>Eukaryota</taxon>
        <taxon>Viridiplantae</taxon>
        <taxon>Streptophyta</taxon>
        <taxon>Embryophyta</taxon>
        <taxon>Tracheophyta</taxon>
        <taxon>Spermatophyta</taxon>
        <taxon>Magnoliopsida</taxon>
        <taxon>eudicotyledons</taxon>
        <taxon>Gunneridae</taxon>
        <taxon>Pentapetalae</taxon>
        <taxon>rosids</taxon>
        <taxon>fabids</taxon>
        <taxon>Rosales</taxon>
        <taxon>Moraceae</taxon>
        <taxon>Ficeae</taxon>
        <taxon>Ficus</taxon>
    </lineage>
</organism>
<keyword evidence="5" id="KW-1185">Reference proteome</keyword>
<sequence length="258" mass="28692">MATPEPLKLRKVLSESYKIIKAQPQNFSALTFLFLTPPTIAALLYPTLQSLFKETNDQPANTPYKTLINLLALALYVFNIVFSICAIGSISYTAFRGFSGEVIELKSAIKSLSSSFFPLLGTTLLVQIIVFIIAFILSILAISGYLLVSGGFRIELFSSPHFVGFVIALMVVMVLLVFYLQVNWTLAHVVVVVESAWAFKALKRSKALIKGNRGLALSLCLIFAVLYVYWMWISNMSPYIYIYFRTSGEVCVSGSESF</sequence>
<evidence type="ECO:0000313" key="4">
    <source>
        <dbReference type="EMBL" id="GMN28253.1"/>
    </source>
</evidence>
<accession>A0AA88CNB6</accession>
<feature type="transmembrane region" description="Helical" evidence="1">
    <location>
        <begin position="214"/>
        <end position="233"/>
    </location>
</feature>
<evidence type="ECO:0000313" key="3">
    <source>
        <dbReference type="EMBL" id="GMN28192.1"/>
    </source>
</evidence>
<proteinExistence type="predicted"/>
<dbReference type="Proteomes" id="UP001187192">
    <property type="component" value="Unassembled WGS sequence"/>
</dbReference>
<evidence type="ECO:0000313" key="5">
    <source>
        <dbReference type="Proteomes" id="UP001187192"/>
    </source>
</evidence>
<comment type="caution">
    <text evidence="4">The sequence shown here is derived from an EMBL/GenBank/DDBJ whole genome shotgun (WGS) entry which is preliminary data.</text>
</comment>
<dbReference type="PANTHER" id="PTHR33133:SF7">
    <property type="entry name" value="F26K24.10 PROTEIN-RELATED"/>
    <property type="match status" value="1"/>
</dbReference>
<keyword evidence="1" id="KW-0812">Transmembrane</keyword>
<dbReference type="EMBL" id="BTGU01008406">
    <property type="protein sequence ID" value="GMN28253.1"/>
    <property type="molecule type" value="Genomic_DNA"/>
</dbReference>
<feature type="transmembrane region" description="Helical" evidence="1">
    <location>
        <begin position="115"/>
        <end position="148"/>
    </location>
</feature>
<dbReference type="InterPro" id="IPR057169">
    <property type="entry name" value="DUF7847"/>
</dbReference>
<gene>
    <name evidence="3" type="ORF">TIFTF001_050519</name>
    <name evidence="4" type="ORF">TIFTF001_050524</name>
</gene>
<dbReference type="EMBL" id="BTGU01008402">
    <property type="protein sequence ID" value="GMN28192.1"/>
    <property type="molecule type" value="Genomic_DNA"/>
</dbReference>
<evidence type="ECO:0000259" key="2">
    <source>
        <dbReference type="Pfam" id="PF25231"/>
    </source>
</evidence>